<dbReference type="Proteomes" id="UP000551501">
    <property type="component" value="Unassembled WGS sequence"/>
</dbReference>
<feature type="compositionally biased region" description="Basic and acidic residues" evidence="1">
    <location>
        <begin position="116"/>
        <end position="126"/>
    </location>
</feature>
<evidence type="ECO:0000313" key="2">
    <source>
        <dbReference type="EMBL" id="MBB4138198.1"/>
    </source>
</evidence>
<sequence length="388" mass="40975">MRTTIQQSSPERSVLWGILTAIAAMVMVLVLAASLAPSAAAETPAERCKRETNAYNNAWKAIGKKPPVPYKCGGSNEQPPTLSPTTPEKEPDATTKPSKTPEADAPKSGPSMNAPTERRELEHPDTGQRPVTPGGQGQRTSPETVTIPTALQGKSVVIHIPQSSPISTSRDNDQQVIKITHSPVDGSSVKFRTDLPTGTKWVRAGKVGLQLVEKQSGRPVATLATGYNSSAGFTLSSVGRSIVASFRDLKSTSLGEIVSSLKHPASANGCTAAPGPVGSFAHNCVIVNGNGSTITSAASNYYYSQPIAANVCGRNHDFMWTDKNTGEVKRKVVSPQPCLFGSTVALTGDYVTLPGTPIEAKPGTKFCTRVKNNQTGGSWSNWACIDIH</sequence>
<comment type="caution">
    <text evidence="2">The sequence shown here is derived from an EMBL/GenBank/DDBJ whole genome shotgun (WGS) entry which is preliminary data.</text>
</comment>
<proteinExistence type="predicted"/>
<evidence type="ECO:0000313" key="3">
    <source>
        <dbReference type="Proteomes" id="UP000551501"/>
    </source>
</evidence>
<name>A0A840F715_9ACTN</name>
<evidence type="ECO:0000256" key="1">
    <source>
        <dbReference type="SAM" id="MobiDB-lite"/>
    </source>
</evidence>
<protein>
    <submittedName>
        <fullName evidence="2">Uncharacterized protein</fullName>
    </submittedName>
</protein>
<keyword evidence="3" id="KW-1185">Reference proteome</keyword>
<feature type="compositionally biased region" description="Basic and acidic residues" evidence="1">
    <location>
        <begin position="87"/>
        <end position="105"/>
    </location>
</feature>
<organism evidence="2 3">
    <name type="scientific">Gordonia humi</name>
    <dbReference type="NCBI Taxonomy" id="686429"/>
    <lineage>
        <taxon>Bacteria</taxon>
        <taxon>Bacillati</taxon>
        <taxon>Actinomycetota</taxon>
        <taxon>Actinomycetes</taxon>
        <taxon>Mycobacteriales</taxon>
        <taxon>Gordoniaceae</taxon>
        <taxon>Gordonia</taxon>
    </lineage>
</organism>
<gene>
    <name evidence="2" type="ORF">BKA16_004823</name>
</gene>
<feature type="compositionally biased region" description="Polar residues" evidence="1">
    <location>
        <begin position="75"/>
        <end position="86"/>
    </location>
</feature>
<reference evidence="2 3" key="1">
    <citation type="submission" date="2020-08" db="EMBL/GenBank/DDBJ databases">
        <title>Sequencing the genomes of 1000 actinobacteria strains.</title>
        <authorList>
            <person name="Klenk H.-P."/>
        </authorList>
    </citation>
    <scope>NUCLEOTIDE SEQUENCE [LARGE SCALE GENOMIC DNA]</scope>
    <source>
        <strain evidence="2 3">DSM 45298</strain>
    </source>
</reference>
<accession>A0A840F715</accession>
<feature type="region of interest" description="Disordered" evidence="1">
    <location>
        <begin position="65"/>
        <end position="143"/>
    </location>
</feature>
<dbReference type="RefSeq" id="WP_183373412.1">
    <property type="nucleotide sequence ID" value="NZ_BAABHL010000135.1"/>
</dbReference>
<dbReference type="AlphaFoldDB" id="A0A840F715"/>
<dbReference type="EMBL" id="JACIFP010000003">
    <property type="protein sequence ID" value="MBB4138198.1"/>
    <property type="molecule type" value="Genomic_DNA"/>
</dbReference>